<dbReference type="AlphaFoldDB" id="E7RS67"/>
<accession>E7RS67</accession>
<dbReference type="Gene3D" id="1.10.287.130">
    <property type="match status" value="1"/>
</dbReference>
<dbReference type="InterPro" id="IPR003661">
    <property type="entry name" value="HisK_dim/P_dom"/>
</dbReference>
<feature type="transmembrane region" description="Helical" evidence="7">
    <location>
        <begin position="12"/>
        <end position="31"/>
    </location>
</feature>
<evidence type="ECO:0000256" key="6">
    <source>
        <dbReference type="ARBA" id="ARBA00023012"/>
    </source>
</evidence>
<protein>
    <recommendedName>
        <fullName evidence="2">histidine kinase</fullName>
        <ecNumber evidence="2">2.7.13.3</ecNumber>
    </recommendedName>
</protein>
<evidence type="ECO:0000256" key="2">
    <source>
        <dbReference type="ARBA" id="ARBA00012438"/>
    </source>
</evidence>
<dbReference type="GO" id="GO:0005886">
    <property type="term" value="C:plasma membrane"/>
    <property type="evidence" value="ECO:0007669"/>
    <property type="project" value="TreeGrafter"/>
</dbReference>
<evidence type="ECO:0000256" key="5">
    <source>
        <dbReference type="ARBA" id="ARBA00022777"/>
    </source>
</evidence>
<dbReference type="CDD" id="cd00075">
    <property type="entry name" value="HATPase"/>
    <property type="match status" value="1"/>
</dbReference>
<feature type="domain" description="Histidine kinase" evidence="8">
    <location>
        <begin position="149"/>
        <end position="335"/>
    </location>
</feature>
<sequence length="349" mass="40342">MERSLTRQMTARLTTGMLTVLVLATPLLYYLTMRFYAEDLMEIMRRYGIRNPSIDLEQDVMAGVFIQFFIILGGMLAAIFLVMQFVPRRLWRPFHQTLNSIKDFKVEEGAVWLSENTGVREFSQLNATLNLIMHTSVRSYQVQKEFTENASHEFQTPLAIVQNKIDNLLQDEHLTEHQAREMQEMYRELRHMSNLSRSLLLLSKIENNQFRMADNVNLCRKINDILPRLESLAGSLPIATDYRQSNLTLVCNDTLLESLITNLVVNAVRHNRAGGNIIISVADKRLTVANTSDERPLDAEHIFSRFYRTQSNQKGNGLGLAIVKSICNYHHWQEGYHYKDGLHVFTVDF</sequence>
<dbReference type="GO" id="GO:0016036">
    <property type="term" value="P:cellular response to phosphate starvation"/>
    <property type="evidence" value="ECO:0007669"/>
    <property type="project" value="TreeGrafter"/>
</dbReference>
<dbReference type="SUPFAM" id="SSF55874">
    <property type="entry name" value="ATPase domain of HSP90 chaperone/DNA topoisomerase II/histidine kinase"/>
    <property type="match status" value="1"/>
</dbReference>
<dbReference type="Gene3D" id="3.30.565.10">
    <property type="entry name" value="Histidine kinase-like ATPase, C-terminal domain"/>
    <property type="match status" value="1"/>
</dbReference>
<evidence type="ECO:0000313" key="9">
    <source>
        <dbReference type="EMBL" id="EFZ36068.1"/>
    </source>
</evidence>
<keyword evidence="5 9" id="KW-0418">Kinase</keyword>
<evidence type="ECO:0000256" key="7">
    <source>
        <dbReference type="SAM" id="Phobius"/>
    </source>
</evidence>
<name>E7RS67_9BACT</name>
<comment type="caution">
    <text evidence="9">The sequence shown here is derived from an EMBL/GenBank/DDBJ whole genome shotgun (WGS) entry which is preliminary data.</text>
</comment>
<dbReference type="Pfam" id="PF00512">
    <property type="entry name" value="HisKA"/>
    <property type="match status" value="1"/>
</dbReference>
<dbReference type="RefSeq" id="WP_004370350.1">
    <property type="nucleotide sequence ID" value="NZ_GL833119.1"/>
</dbReference>
<feature type="transmembrane region" description="Helical" evidence="7">
    <location>
        <begin position="60"/>
        <end position="82"/>
    </location>
</feature>
<dbReference type="SMART" id="SM00388">
    <property type="entry name" value="HisKA"/>
    <property type="match status" value="1"/>
</dbReference>
<keyword evidence="10" id="KW-1185">Reference proteome</keyword>
<dbReference type="PROSITE" id="PS50109">
    <property type="entry name" value="HIS_KIN"/>
    <property type="match status" value="1"/>
</dbReference>
<keyword evidence="6" id="KW-0902">Two-component regulatory system</keyword>
<keyword evidence="3" id="KW-0597">Phosphoprotein</keyword>
<dbReference type="EC" id="2.7.13.3" evidence="2"/>
<dbReference type="InterPro" id="IPR003594">
    <property type="entry name" value="HATPase_dom"/>
</dbReference>
<dbReference type="PANTHER" id="PTHR45453:SF1">
    <property type="entry name" value="PHOSPHATE REGULON SENSOR PROTEIN PHOR"/>
    <property type="match status" value="1"/>
</dbReference>
<keyword evidence="7" id="KW-0812">Transmembrane</keyword>
<dbReference type="HOGENOM" id="CLU_961912_0_0_10"/>
<reference evidence="9" key="1">
    <citation type="submission" date="2011-01" db="EMBL/GenBank/DDBJ databases">
        <authorList>
            <person name="Muzny D."/>
            <person name="Qin X."/>
            <person name="Buhay C."/>
            <person name="Dugan-Rocha S."/>
            <person name="Ding Y."/>
            <person name="Chen G."/>
            <person name="Hawes A."/>
            <person name="Holder M."/>
            <person name="Jhangiani S."/>
            <person name="Johnson A."/>
            <person name="Khan Z."/>
            <person name="Li Z."/>
            <person name="Liu W."/>
            <person name="Liu X."/>
            <person name="Perez L."/>
            <person name="Shen H."/>
            <person name="Wang Q."/>
            <person name="Watt J."/>
            <person name="Xi L."/>
            <person name="Xin Y."/>
            <person name="Zhou J."/>
            <person name="Deng J."/>
            <person name="Jiang H."/>
            <person name="Liu Y."/>
            <person name="Qu J."/>
            <person name="Song X.-Z."/>
            <person name="Zhang L."/>
            <person name="Villasana D."/>
            <person name="Johnson A."/>
            <person name="Liu J."/>
            <person name="Liyanage D."/>
            <person name="Lorensuhewa L."/>
            <person name="Robinson T."/>
            <person name="Song A."/>
            <person name="Song B.-B."/>
            <person name="Dinh H."/>
            <person name="Thornton R."/>
            <person name="Coyle M."/>
            <person name="Francisco L."/>
            <person name="Jackson L."/>
            <person name="Javaid M."/>
            <person name="Korchina V."/>
            <person name="Kovar C."/>
            <person name="Mata R."/>
            <person name="Mathew T."/>
            <person name="Ngo R."/>
            <person name="Nguyen L."/>
            <person name="Nguyen N."/>
            <person name="Okwuonu G."/>
            <person name="Ongeri F."/>
            <person name="Pham C."/>
            <person name="Simmons D."/>
            <person name="Wilczek-Boney K."/>
            <person name="Hale W."/>
            <person name="Jakkamsetti A."/>
            <person name="Pham P."/>
            <person name="Ruth R."/>
            <person name="San Lucas F."/>
            <person name="Warren J."/>
            <person name="Zhang J."/>
            <person name="Zhao Z."/>
            <person name="Zhou C."/>
            <person name="Zhu D."/>
            <person name="Lee S."/>
            <person name="Bess C."/>
            <person name="Blankenburg K."/>
            <person name="Forbes L."/>
            <person name="Fu Q."/>
            <person name="Gubbala S."/>
            <person name="Hirani K."/>
            <person name="Jayaseelan J.C."/>
            <person name="Lara F."/>
            <person name="Munidasa M."/>
            <person name="Palculict T."/>
            <person name="Patil S."/>
            <person name="Pu L.-L."/>
            <person name="Saada N."/>
            <person name="Tang L."/>
            <person name="Weissenberger G."/>
            <person name="Zhu Y."/>
            <person name="Hemphill L."/>
            <person name="Shang Y."/>
            <person name="Youmans B."/>
            <person name="Ayvaz T."/>
            <person name="Ross M."/>
            <person name="Santibanez J."/>
            <person name="Aqrawi P."/>
            <person name="Gross S."/>
            <person name="Joshi V."/>
            <person name="Fowler G."/>
            <person name="Nazareth L."/>
            <person name="Reid J."/>
            <person name="Worley K."/>
            <person name="Petrosino J."/>
            <person name="Highlander S."/>
            <person name="Gibbs R."/>
        </authorList>
    </citation>
    <scope>NUCLEOTIDE SEQUENCE [LARGE SCALE GENOMIC DNA]</scope>
    <source>
        <strain evidence="9">ATCC 33269</strain>
    </source>
</reference>
<evidence type="ECO:0000256" key="1">
    <source>
        <dbReference type="ARBA" id="ARBA00000085"/>
    </source>
</evidence>
<comment type="catalytic activity">
    <reaction evidence="1">
        <text>ATP + protein L-histidine = ADP + protein N-phospho-L-histidine.</text>
        <dbReference type="EC" id="2.7.13.3"/>
    </reaction>
</comment>
<dbReference type="InterPro" id="IPR036097">
    <property type="entry name" value="HisK_dim/P_sf"/>
</dbReference>
<evidence type="ECO:0000313" key="10">
    <source>
        <dbReference type="Proteomes" id="UP000005580"/>
    </source>
</evidence>
<dbReference type="PANTHER" id="PTHR45453">
    <property type="entry name" value="PHOSPHATE REGULON SENSOR PROTEIN PHOR"/>
    <property type="match status" value="1"/>
</dbReference>
<organism evidence="9 10">
    <name type="scientific">Hoylesella oralis ATCC 33269</name>
    <dbReference type="NCBI Taxonomy" id="873533"/>
    <lineage>
        <taxon>Bacteria</taxon>
        <taxon>Pseudomonadati</taxon>
        <taxon>Bacteroidota</taxon>
        <taxon>Bacteroidia</taxon>
        <taxon>Bacteroidales</taxon>
        <taxon>Prevotellaceae</taxon>
        <taxon>Hoylesella</taxon>
    </lineage>
</organism>
<dbReference type="Proteomes" id="UP000005580">
    <property type="component" value="Unassembled WGS sequence"/>
</dbReference>
<dbReference type="InterPro" id="IPR005467">
    <property type="entry name" value="His_kinase_dom"/>
</dbReference>
<keyword evidence="7" id="KW-1133">Transmembrane helix</keyword>
<dbReference type="Pfam" id="PF02518">
    <property type="entry name" value="HATPase_c"/>
    <property type="match status" value="1"/>
</dbReference>
<dbReference type="SMART" id="SM00387">
    <property type="entry name" value="HATPase_c"/>
    <property type="match status" value="1"/>
</dbReference>
<keyword evidence="7" id="KW-0472">Membrane</keyword>
<evidence type="ECO:0000256" key="4">
    <source>
        <dbReference type="ARBA" id="ARBA00022679"/>
    </source>
</evidence>
<dbReference type="InterPro" id="IPR050351">
    <property type="entry name" value="BphY/WalK/GraS-like"/>
</dbReference>
<evidence type="ECO:0000259" key="8">
    <source>
        <dbReference type="PROSITE" id="PS50109"/>
    </source>
</evidence>
<dbReference type="CDD" id="cd00082">
    <property type="entry name" value="HisKA"/>
    <property type="match status" value="1"/>
</dbReference>
<dbReference type="EMBL" id="AEPE02000006">
    <property type="protein sequence ID" value="EFZ36068.1"/>
    <property type="molecule type" value="Genomic_DNA"/>
</dbReference>
<proteinExistence type="predicted"/>
<dbReference type="eggNOG" id="COG2205">
    <property type="taxonomic scope" value="Bacteria"/>
</dbReference>
<evidence type="ECO:0000256" key="3">
    <source>
        <dbReference type="ARBA" id="ARBA00022553"/>
    </source>
</evidence>
<dbReference type="InterPro" id="IPR036890">
    <property type="entry name" value="HATPase_C_sf"/>
</dbReference>
<gene>
    <name evidence="9" type="ORF">HMPREF0663_12135</name>
</gene>
<dbReference type="STRING" id="28134.SAMN05444288_1032"/>
<dbReference type="GO" id="GO:0000155">
    <property type="term" value="F:phosphorelay sensor kinase activity"/>
    <property type="evidence" value="ECO:0007669"/>
    <property type="project" value="InterPro"/>
</dbReference>
<dbReference type="SUPFAM" id="SSF47384">
    <property type="entry name" value="Homodimeric domain of signal transducing histidine kinase"/>
    <property type="match status" value="1"/>
</dbReference>
<keyword evidence="4 9" id="KW-0808">Transferase</keyword>
<dbReference type="GO" id="GO:0004721">
    <property type="term" value="F:phosphoprotein phosphatase activity"/>
    <property type="evidence" value="ECO:0007669"/>
    <property type="project" value="TreeGrafter"/>
</dbReference>